<dbReference type="Pfam" id="PF20656">
    <property type="entry name" value="MS_N"/>
    <property type="match status" value="1"/>
</dbReference>
<keyword evidence="5 9" id="KW-0808">Transferase</keyword>
<organism evidence="13 14">
    <name type="scientific">Streptomyces hundungensis</name>
    <dbReference type="NCBI Taxonomy" id="1077946"/>
    <lineage>
        <taxon>Bacteria</taxon>
        <taxon>Bacillati</taxon>
        <taxon>Actinomycetota</taxon>
        <taxon>Actinomycetes</taxon>
        <taxon>Kitasatosporales</taxon>
        <taxon>Streptomycetaceae</taxon>
        <taxon>Streptomyces</taxon>
    </lineage>
</organism>
<evidence type="ECO:0000256" key="3">
    <source>
        <dbReference type="ARBA" id="ARBA00022435"/>
    </source>
</evidence>
<keyword evidence="13" id="KW-0012">Acyltransferase</keyword>
<dbReference type="PANTHER" id="PTHR42902:SF1">
    <property type="entry name" value="MALATE SYNTHASE 1-RELATED"/>
    <property type="match status" value="1"/>
</dbReference>
<dbReference type="InterPro" id="IPR006252">
    <property type="entry name" value="Malate_synthA"/>
</dbReference>
<dbReference type="SUPFAM" id="SSF51645">
    <property type="entry name" value="Malate synthase G"/>
    <property type="match status" value="1"/>
</dbReference>
<dbReference type="PANTHER" id="PTHR42902">
    <property type="entry name" value="MALATE SYNTHASE"/>
    <property type="match status" value="1"/>
</dbReference>
<evidence type="ECO:0000256" key="4">
    <source>
        <dbReference type="ARBA" id="ARBA00022532"/>
    </source>
</evidence>
<feature type="domain" description="Malate synthase TIM barrel" evidence="10">
    <location>
        <begin position="164"/>
        <end position="410"/>
    </location>
</feature>
<dbReference type="KEGG" id="shun:DWB77_01694"/>
<name>A0A387H8F0_9ACTN</name>
<dbReference type="GO" id="GO:0005737">
    <property type="term" value="C:cytoplasm"/>
    <property type="evidence" value="ECO:0007669"/>
    <property type="project" value="TreeGrafter"/>
</dbReference>
<dbReference type="GO" id="GO:0004474">
    <property type="term" value="F:malate synthase activity"/>
    <property type="evidence" value="ECO:0007669"/>
    <property type="project" value="UniProtKB-EC"/>
</dbReference>
<dbReference type="Pfam" id="PF01274">
    <property type="entry name" value="MS_TIM-barrel"/>
    <property type="match status" value="1"/>
</dbReference>
<dbReference type="GO" id="GO:0006097">
    <property type="term" value="P:glyoxylate cycle"/>
    <property type="evidence" value="ECO:0007669"/>
    <property type="project" value="UniProtKB-UniPathway"/>
</dbReference>
<evidence type="ECO:0000313" key="13">
    <source>
        <dbReference type="EMBL" id="AYG79579.1"/>
    </source>
</evidence>
<evidence type="ECO:0000256" key="5">
    <source>
        <dbReference type="ARBA" id="ARBA00022679"/>
    </source>
</evidence>
<dbReference type="GO" id="GO:0006099">
    <property type="term" value="P:tricarboxylic acid cycle"/>
    <property type="evidence" value="ECO:0007669"/>
    <property type="project" value="UniProtKB-KW"/>
</dbReference>
<comment type="pathway">
    <text evidence="9">Carbohydrate metabolism; glyoxylate cycle; (S)-malate from isocitrate: step 2/2.</text>
</comment>
<comment type="similarity">
    <text evidence="1 9">Belongs to the malate synthase family.</text>
</comment>
<dbReference type="PROSITE" id="PS00510">
    <property type="entry name" value="MALATE_SYNTHASE"/>
    <property type="match status" value="1"/>
</dbReference>
<dbReference type="InterPro" id="IPR011076">
    <property type="entry name" value="Malate_synth_sf"/>
</dbReference>
<feature type="domain" description="Malate synthase C-terminal" evidence="12">
    <location>
        <begin position="418"/>
        <end position="537"/>
    </location>
</feature>
<feature type="active site" description="Proton acceptor" evidence="8">
    <location>
        <position position="168"/>
    </location>
</feature>
<dbReference type="Proteomes" id="UP000271554">
    <property type="component" value="Chromosome"/>
</dbReference>
<dbReference type="OrthoDB" id="9768429at2"/>
<dbReference type="FunFam" id="1.20.1220.12:FF:000001">
    <property type="entry name" value="Malate synthase"/>
    <property type="match status" value="1"/>
</dbReference>
<evidence type="ECO:0000256" key="9">
    <source>
        <dbReference type="RuleBase" id="RU000555"/>
    </source>
</evidence>
<protein>
    <recommendedName>
        <fullName evidence="7 9">Malate synthase</fullName>
        <ecNumber evidence="2 9">2.3.3.9</ecNumber>
    </recommendedName>
</protein>
<evidence type="ECO:0000256" key="2">
    <source>
        <dbReference type="ARBA" id="ARBA00012636"/>
    </source>
</evidence>
<dbReference type="InterPro" id="IPR048355">
    <property type="entry name" value="MS_C"/>
</dbReference>
<dbReference type="Pfam" id="PF20659">
    <property type="entry name" value="MS_C"/>
    <property type="match status" value="1"/>
</dbReference>
<keyword evidence="14" id="KW-1185">Reference proteome</keyword>
<dbReference type="InterPro" id="IPR044856">
    <property type="entry name" value="Malate_synth_C_sf"/>
</dbReference>
<dbReference type="Gene3D" id="3.20.20.360">
    <property type="entry name" value="Malate synthase, domain 3"/>
    <property type="match status" value="1"/>
</dbReference>
<feature type="domain" description="Malate synthase N-terminal" evidence="11">
    <location>
        <begin position="18"/>
        <end position="71"/>
    </location>
</feature>
<dbReference type="UniPathway" id="UPA00703">
    <property type="reaction ID" value="UER00720"/>
</dbReference>
<dbReference type="CDD" id="cd00727">
    <property type="entry name" value="malate_synt_A"/>
    <property type="match status" value="1"/>
</dbReference>
<evidence type="ECO:0000259" key="11">
    <source>
        <dbReference type="Pfam" id="PF20656"/>
    </source>
</evidence>
<dbReference type="FunFam" id="3.20.20.360:FF:000001">
    <property type="entry name" value="Malate synthase"/>
    <property type="match status" value="1"/>
</dbReference>
<proteinExistence type="inferred from homology"/>
<dbReference type="InterPro" id="IPR019830">
    <property type="entry name" value="Malate_synthase_CS"/>
</dbReference>
<sequence>MSAPAPSPLAIVDAEPLPRQDEVLTDAALAFVAELHRNFTARRDELLTRRQDRRAEIARTSTLDFRPETAEIRAGDWKVAPAPAALNDRRVEITGPTDRKMTINALNSGAKVWLADFEDASAPTWENVVLGQLNLIDAYERRIDFTDATSGKSYALKDADQLATVVMRPRGWHLEERHLQFDGRPVPGALVDFGLYFFHNAQRLIDLGKGPYFYLPKTESYLEARLWNDIFVFAQDYVGIPQGTVRATVLIETITAAYEMEEILFELKDHAAGLNAGRWDYLFSIVKNFRDGGEKFVLPDRNAVTMTAPFMRAYTELLVRTCHKRGAHAIGGMAAFIPSRRDAEVNKVAFEKVKADKDREAGDGFDGSWVAHPDLVPIAMASFDAVLGDKPNQKDRLREDVSVAPGDLIAIDSLDAKPTYAGLVSAVQVGTRYIEAWLRGLGAVAIFNLMEDAATAEISRSQIWQWINAGVVFENGEKATADLARKVAADELAAIRAEIGEEAFAAGKWQQAHDLLLKVSLDADYADFLTLPAYEQLVG</sequence>
<evidence type="ECO:0000259" key="10">
    <source>
        <dbReference type="Pfam" id="PF01274"/>
    </source>
</evidence>
<evidence type="ECO:0000259" key="12">
    <source>
        <dbReference type="Pfam" id="PF20659"/>
    </source>
</evidence>
<evidence type="ECO:0000256" key="8">
    <source>
        <dbReference type="PIRSR" id="PIRSR001363-1"/>
    </source>
</evidence>
<dbReference type="PIRSF" id="PIRSF001363">
    <property type="entry name" value="Malate_synth"/>
    <property type="match status" value="1"/>
</dbReference>
<evidence type="ECO:0000256" key="7">
    <source>
        <dbReference type="ARBA" id="ARBA00068441"/>
    </source>
</evidence>
<dbReference type="Gene3D" id="1.20.1220.12">
    <property type="entry name" value="Malate synthase, domain III"/>
    <property type="match status" value="1"/>
</dbReference>
<keyword evidence="3 9" id="KW-0329">Glyoxylate bypass</keyword>
<reference evidence="13 14" key="1">
    <citation type="submission" date="2018-10" db="EMBL/GenBank/DDBJ databases">
        <title>Relationship between Morphology and Antimicrobial Activity in Streptomyces.</title>
        <authorList>
            <person name="Kang H.J."/>
            <person name="Kim S.B."/>
        </authorList>
    </citation>
    <scope>NUCLEOTIDE SEQUENCE [LARGE SCALE GENOMIC DNA]</scope>
    <source>
        <strain evidence="13 14">BH38</strain>
    </source>
</reference>
<comment type="catalytic activity">
    <reaction evidence="6 9">
        <text>glyoxylate + acetyl-CoA + H2O = (S)-malate + CoA + H(+)</text>
        <dbReference type="Rhea" id="RHEA:18181"/>
        <dbReference type="ChEBI" id="CHEBI:15377"/>
        <dbReference type="ChEBI" id="CHEBI:15378"/>
        <dbReference type="ChEBI" id="CHEBI:15589"/>
        <dbReference type="ChEBI" id="CHEBI:36655"/>
        <dbReference type="ChEBI" id="CHEBI:57287"/>
        <dbReference type="ChEBI" id="CHEBI:57288"/>
        <dbReference type="EC" id="2.3.3.9"/>
    </reaction>
</comment>
<accession>A0A387H8F0</accession>
<evidence type="ECO:0000313" key="14">
    <source>
        <dbReference type="Proteomes" id="UP000271554"/>
    </source>
</evidence>
<dbReference type="EMBL" id="CP032698">
    <property type="protein sequence ID" value="AYG79579.1"/>
    <property type="molecule type" value="Genomic_DNA"/>
</dbReference>
<gene>
    <name evidence="13" type="primary">aceB</name>
    <name evidence="13" type="ORF">DWB77_01694</name>
</gene>
<dbReference type="InterPro" id="IPR048356">
    <property type="entry name" value="MS_N"/>
</dbReference>
<evidence type="ECO:0000256" key="1">
    <source>
        <dbReference type="ARBA" id="ARBA00006394"/>
    </source>
</evidence>
<dbReference type="AlphaFoldDB" id="A0A387H8F0"/>
<dbReference type="NCBIfam" id="TIGR01344">
    <property type="entry name" value="malate_syn_A"/>
    <property type="match status" value="1"/>
</dbReference>
<keyword evidence="4 9" id="KW-0816">Tricarboxylic acid cycle</keyword>
<dbReference type="RefSeq" id="WP_120720659.1">
    <property type="nucleotide sequence ID" value="NZ_CP032698.1"/>
</dbReference>
<evidence type="ECO:0000256" key="6">
    <source>
        <dbReference type="ARBA" id="ARBA00047918"/>
    </source>
</evidence>
<dbReference type="InterPro" id="IPR046363">
    <property type="entry name" value="MS_N_TIM-barrel_dom"/>
</dbReference>
<feature type="active site" description="Proton donor" evidence="8">
    <location>
        <position position="452"/>
    </location>
</feature>
<dbReference type="EC" id="2.3.3.9" evidence="2 9"/>
<dbReference type="InterPro" id="IPR001465">
    <property type="entry name" value="Malate_synthase_TIM"/>
</dbReference>